<reference evidence="2 3" key="1">
    <citation type="submission" date="2020-08" db="EMBL/GenBank/DDBJ databases">
        <title>Genomic Encyclopedia of Type Strains, Phase IV (KMG-IV): sequencing the most valuable type-strain genomes for metagenomic binning, comparative biology and taxonomic classification.</title>
        <authorList>
            <person name="Goeker M."/>
        </authorList>
    </citation>
    <scope>NUCLEOTIDE SEQUENCE [LARGE SCALE GENOMIC DNA]</scope>
    <source>
        <strain evidence="2 3">DSM 26963</strain>
    </source>
</reference>
<comment type="caution">
    <text evidence="2">The sequence shown here is derived from an EMBL/GenBank/DDBJ whole genome shotgun (WGS) entry which is preliminary data.</text>
</comment>
<gene>
    <name evidence="2" type="ORF">HNQ43_001235</name>
</gene>
<sequence length="75" mass="8279">MLYILGFCSLACSLLGYIKSIINPAKTKERFEVISFSLLLIGIIFLLGTCGVSLTTVVASCSYIFYVMLVYQVLI</sequence>
<feature type="transmembrane region" description="Helical" evidence="1">
    <location>
        <begin position="36"/>
        <end position="69"/>
    </location>
</feature>
<dbReference type="Proteomes" id="UP000521313">
    <property type="component" value="Unassembled WGS sequence"/>
</dbReference>
<evidence type="ECO:0000256" key="1">
    <source>
        <dbReference type="SAM" id="Phobius"/>
    </source>
</evidence>
<keyword evidence="1" id="KW-0472">Membrane</keyword>
<keyword evidence="1" id="KW-1133">Transmembrane helix</keyword>
<dbReference type="EMBL" id="JACHHD010000011">
    <property type="protein sequence ID" value="MBB5185182.1"/>
    <property type="molecule type" value="Genomic_DNA"/>
</dbReference>
<keyword evidence="1" id="KW-0812">Transmembrane</keyword>
<organism evidence="2 3">
    <name type="scientific">Faecalicoccus acidiformans</name>
    <dbReference type="NCBI Taxonomy" id="915173"/>
    <lineage>
        <taxon>Bacteria</taxon>
        <taxon>Bacillati</taxon>
        <taxon>Bacillota</taxon>
        <taxon>Erysipelotrichia</taxon>
        <taxon>Erysipelotrichales</taxon>
        <taxon>Erysipelotrichaceae</taxon>
        <taxon>Faecalicoccus</taxon>
    </lineage>
</organism>
<protein>
    <submittedName>
        <fullName evidence="2">Uncharacterized protein</fullName>
    </submittedName>
</protein>
<name>A0A7W8FZN0_9FIRM</name>
<evidence type="ECO:0000313" key="3">
    <source>
        <dbReference type="Proteomes" id="UP000521313"/>
    </source>
</evidence>
<evidence type="ECO:0000313" key="2">
    <source>
        <dbReference type="EMBL" id="MBB5185182.1"/>
    </source>
</evidence>
<proteinExistence type="predicted"/>
<accession>A0A7W8FZN0</accession>
<dbReference type="AlphaFoldDB" id="A0A7W8FZN0"/>